<evidence type="ECO:0000256" key="5">
    <source>
        <dbReference type="ARBA" id="ARBA00022679"/>
    </source>
</evidence>
<dbReference type="GO" id="GO:0005634">
    <property type="term" value="C:nucleus"/>
    <property type="evidence" value="ECO:0007669"/>
    <property type="project" value="UniProtKB-ARBA"/>
</dbReference>
<evidence type="ECO:0000256" key="8">
    <source>
        <dbReference type="ARBA" id="ARBA00022840"/>
    </source>
</evidence>
<keyword evidence="6" id="KW-0547">Nucleotide-binding</keyword>
<keyword evidence="15" id="KW-1185">Reference proteome</keyword>
<evidence type="ECO:0000256" key="4">
    <source>
        <dbReference type="ARBA" id="ARBA00022618"/>
    </source>
</evidence>
<comment type="similarity">
    <text evidence="1">Belongs to the protein kinase superfamily. NEK Ser/Thr protein kinase family. NIMA subfamily.</text>
</comment>
<evidence type="ECO:0000256" key="12">
    <source>
        <dbReference type="SAM" id="MobiDB-lite"/>
    </source>
</evidence>
<keyword evidence="7" id="KW-0418">Kinase</keyword>
<dbReference type="Gene3D" id="3.30.200.20">
    <property type="entry name" value="Phosphorylase Kinase, domain 1"/>
    <property type="match status" value="2"/>
</dbReference>
<dbReference type="PANTHER" id="PTHR44899:SF10">
    <property type="entry name" value="NIMA-RELATED KINASE 2"/>
    <property type="match status" value="1"/>
</dbReference>
<feature type="region of interest" description="Disordered" evidence="12">
    <location>
        <begin position="575"/>
        <end position="614"/>
    </location>
</feature>
<keyword evidence="9" id="KW-0131">Cell cycle</keyword>
<evidence type="ECO:0000256" key="9">
    <source>
        <dbReference type="ARBA" id="ARBA00023306"/>
    </source>
</evidence>
<comment type="caution">
    <text evidence="14">The sequence shown here is derived from an EMBL/GenBank/DDBJ whole genome shotgun (WGS) entry which is preliminary data.</text>
</comment>
<dbReference type="PROSITE" id="PS00108">
    <property type="entry name" value="PROTEIN_KINASE_ST"/>
    <property type="match status" value="1"/>
</dbReference>
<feature type="compositionally biased region" description="Low complexity" evidence="12">
    <location>
        <begin position="590"/>
        <end position="601"/>
    </location>
</feature>
<dbReference type="PROSITE" id="PS50011">
    <property type="entry name" value="PROTEIN_KINASE_DOM"/>
    <property type="match status" value="1"/>
</dbReference>
<dbReference type="Gene3D" id="1.10.510.10">
    <property type="entry name" value="Transferase(Phosphotransferase) domain 1"/>
    <property type="match status" value="1"/>
</dbReference>
<evidence type="ECO:0000256" key="11">
    <source>
        <dbReference type="ARBA" id="ARBA00048679"/>
    </source>
</evidence>
<dbReference type="InterPro" id="IPR008271">
    <property type="entry name" value="Ser/Thr_kinase_AS"/>
</dbReference>
<dbReference type="FunFam" id="3.30.200.20:FF:000151">
    <property type="entry name" value="G2-specific protein kinase nimA"/>
    <property type="match status" value="1"/>
</dbReference>
<evidence type="ECO:0000313" key="14">
    <source>
        <dbReference type="EMBL" id="KAG8224235.1"/>
    </source>
</evidence>
<dbReference type="Proteomes" id="UP000792457">
    <property type="component" value="Unassembled WGS sequence"/>
</dbReference>
<dbReference type="CDD" id="cd08217">
    <property type="entry name" value="STKc_Nek2"/>
    <property type="match status" value="1"/>
</dbReference>
<dbReference type="GO" id="GO:0005524">
    <property type="term" value="F:ATP binding"/>
    <property type="evidence" value="ECO:0007669"/>
    <property type="project" value="UniProtKB-KW"/>
</dbReference>
<dbReference type="GO" id="GO:0000278">
    <property type="term" value="P:mitotic cell cycle"/>
    <property type="evidence" value="ECO:0007669"/>
    <property type="project" value="UniProtKB-ARBA"/>
</dbReference>
<keyword evidence="8" id="KW-0067">ATP-binding</keyword>
<reference evidence="14" key="1">
    <citation type="submission" date="2013-04" db="EMBL/GenBank/DDBJ databases">
        <authorList>
            <person name="Qu J."/>
            <person name="Murali S.C."/>
            <person name="Bandaranaike D."/>
            <person name="Bellair M."/>
            <person name="Blankenburg K."/>
            <person name="Chao H."/>
            <person name="Dinh H."/>
            <person name="Doddapaneni H."/>
            <person name="Downs B."/>
            <person name="Dugan-Rocha S."/>
            <person name="Elkadiri S."/>
            <person name="Gnanaolivu R.D."/>
            <person name="Hernandez B."/>
            <person name="Javaid M."/>
            <person name="Jayaseelan J.C."/>
            <person name="Lee S."/>
            <person name="Li M."/>
            <person name="Ming W."/>
            <person name="Munidasa M."/>
            <person name="Muniz J."/>
            <person name="Nguyen L."/>
            <person name="Ongeri F."/>
            <person name="Osuji N."/>
            <person name="Pu L.-L."/>
            <person name="Puazo M."/>
            <person name="Qu C."/>
            <person name="Quiroz J."/>
            <person name="Raj R."/>
            <person name="Weissenberger G."/>
            <person name="Xin Y."/>
            <person name="Zou X."/>
            <person name="Han Y."/>
            <person name="Richards S."/>
            <person name="Worley K."/>
            <person name="Muzny D."/>
            <person name="Gibbs R."/>
        </authorList>
    </citation>
    <scope>NUCLEOTIDE SEQUENCE</scope>
    <source>
        <strain evidence="14">Sampled in the wild</strain>
    </source>
</reference>
<protein>
    <recommendedName>
        <fullName evidence="2">non-specific serine/threonine protein kinase</fullName>
        <ecNumber evidence="2">2.7.11.1</ecNumber>
    </recommendedName>
</protein>
<evidence type="ECO:0000256" key="1">
    <source>
        <dbReference type="ARBA" id="ARBA00010886"/>
    </source>
</evidence>
<evidence type="ECO:0000256" key="2">
    <source>
        <dbReference type="ARBA" id="ARBA00012513"/>
    </source>
</evidence>
<dbReference type="GO" id="GO:0051301">
    <property type="term" value="P:cell division"/>
    <property type="evidence" value="ECO:0007669"/>
    <property type="project" value="UniProtKB-KW"/>
</dbReference>
<dbReference type="Pfam" id="PF00069">
    <property type="entry name" value="Pkinase"/>
    <property type="match status" value="1"/>
</dbReference>
<comment type="catalytic activity">
    <reaction evidence="11">
        <text>L-seryl-[protein] + ATP = O-phospho-L-seryl-[protein] + ADP + H(+)</text>
        <dbReference type="Rhea" id="RHEA:17989"/>
        <dbReference type="Rhea" id="RHEA-COMP:9863"/>
        <dbReference type="Rhea" id="RHEA-COMP:11604"/>
        <dbReference type="ChEBI" id="CHEBI:15378"/>
        <dbReference type="ChEBI" id="CHEBI:29999"/>
        <dbReference type="ChEBI" id="CHEBI:30616"/>
        <dbReference type="ChEBI" id="CHEBI:83421"/>
        <dbReference type="ChEBI" id="CHEBI:456216"/>
        <dbReference type="EC" id="2.7.11.1"/>
    </reaction>
</comment>
<keyword evidence="4" id="KW-0132">Cell division</keyword>
<sequence>MPERIEDYEVLGIIGTGSFGTCYKVRKRNTSHVFVWKAVDYGSMSEERKKLLVSEVNLLRELRHPNIVRYYDRILHKESATIYIIMEWCVGGDLATMITKCKRNNTYLEEAFIWRALYQTSRALQACHSPGRPVLHRDIKPANLFLDSDFNIKLGDFGLARILTNAKDDDKEDENDSLYAQTVVGTPYYMSPEVVKGSKYNRKSDVWSLGCVIYELCSLTPPFSSGNIKSLTTRIKGGRFERIPSHYSNELQQMITFMLTVNHEIRPSIETILHHPSVVTHIATWSLTKTLYRSPKEESVPVKEPEVVLNETFCSCVGDCCANESPLSNAPCKMPKEVSTTNLDPNEAKLSQTEVEIQFHNRRHREMDGSVRLKGNVSARKGTDQESISSITEKMNLLRQREAKLRMRELSLEERERNVRKKEREAALASRLARETMGRACVYLNTCRDGRGSACSNITKITLRSRSPSEKTPSFPDADSSLDQEQGETSVMAATSTKLDPRYVNKPMWHGSITAPRRVTFSLKNYETHVDPSLIDNKKNTALLTEINGGKENALKSVPTSDTQAWLESKRQMHRKNVNSLGKENVVPTSRSVNKVSSKKSSLPHLFGKSGKTF</sequence>
<dbReference type="EC" id="2.7.11.1" evidence="2"/>
<comment type="catalytic activity">
    <reaction evidence="10">
        <text>L-threonyl-[protein] + ATP = O-phospho-L-threonyl-[protein] + ADP + H(+)</text>
        <dbReference type="Rhea" id="RHEA:46608"/>
        <dbReference type="Rhea" id="RHEA-COMP:11060"/>
        <dbReference type="Rhea" id="RHEA-COMP:11605"/>
        <dbReference type="ChEBI" id="CHEBI:15378"/>
        <dbReference type="ChEBI" id="CHEBI:30013"/>
        <dbReference type="ChEBI" id="CHEBI:30616"/>
        <dbReference type="ChEBI" id="CHEBI:61977"/>
        <dbReference type="ChEBI" id="CHEBI:456216"/>
        <dbReference type="EC" id="2.7.11.1"/>
    </reaction>
</comment>
<dbReference type="InterPro" id="IPR011009">
    <property type="entry name" value="Kinase-like_dom_sf"/>
</dbReference>
<feature type="domain" description="Protein kinase" evidence="13">
    <location>
        <begin position="8"/>
        <end position="278"/>
    </location>
</feature>
<reference evidence="14" key="2">
    <citation type="submission" date="2017-10" db="EMBL/GenBank/DDBJ databases">
        <title>Ladona fulva Genome sequencing and assembly.</title>
        <authorList>
            <person name="Murali S."/>
            <person name="Richards S."/>
            <person name="Bandaranaike D."/>
            <person name="Bellair M."/>
            <person name="Blankenburg K."/>
            <person name="Chao H."/>
            <person name="Dinh H."/>
            <person name="Doddapaneni H."/>
            <person name="Dugan-Rocha S."/>
            <person name="Elkadiri S."/>
            <person name="Gnanaolivu R."/>
            <person name="Hernandez B."/>
            <person name="Skinner E."/>
            <person name="Javaid M."/>
            <person name="Lee S."/>
            <person name="Li M."/>
            <person name="Ming W."/>
            <person name="Munidasa M."/>
            <person name="Muniz J."/>
            <person name="Nguyen L."/>
            <person name="Hughes D."/>
            <person name="Osuji N."/>
            <person name="Pu L.-L."/>
            <person name="Puazo M."/>
            <person name="Qu C."/>
            <person name="Quiroz J."/>
            <person name="Raj R."/>
            <person name="Weissenberger G."/>
            <person name="Xin Y."/>
            <person name="Zou X."/>
            <person name="Han Y."/>
            <person name="Worley K."/>
            <person name="Muzny D."/>
            <person name="Gibbs R."/>
        </authorList>
    </citation>
    <scope>NUCLEOTIDE SEQUENCE</scope>
    <source>
        <strain evidence="14">Sampled in the wild</strain>
    </source>
</reference>
<dbReference type="GO" id="GO:0004674">
    <property type="term" value="F:protein serine/threonine kinase activity"/>
    <property type="evidence" value="ECO:0007669"/>
    <property type="project" value="UniProtKB-KW"/>
</dbReference>
<evidence type="ECO:0000256" key="10">
    <source>
        <dbReference type="ARBA" id="ARBA00047899"/>
    </source>
</evidence>
<feature type="region of interest" description="Disordered" evidence="12">
    <location>
        <begin position="464"/>
        <end position="490"/>
    </location>
</feature>
<accession>A0A8K0JYN9</accession>
<dbReference type="PANTHER" id="PTHR44899">
    <property type="entry name" value="CAMK FAMILY PROTEIN KINASE"/>
    <property type="match status" value="1"/>
</dbReference>
<keyword evidence="3" id="KW-0723">Serine/threonine-protein kinase</keyword>
<evidence type="ECO:0000256" key="7">
    <source>
        <dbReference type="ARBA" id="ARBA00022777"/>
    </source>
</evidence>
<dbReference type="OrthoDB" id="248923at2759"/>
<name>A0A8K0JYN9_LADFU</name>
<proteinExistence type="inferred from homology"/>
<dbReference type="GO" id="GO:0007059">
    <property type="term" value="P:chromosome segregation"/>
    <property type="evidence" value="ECO:0007669"/>
    <property type="project" value="UniProtKB-ARBA"/>
</dbReference>
<evidence type="ECO:0000259" key="13">
    <source>
        <dbReference type="PROSITE" id="PS50011"/>
    </source>
</evidence>
<dbReference type="AlphaFoldDB" id="A0A8K0JYN9"/>
<keyword evidence="5" id="KW-0808">Transferase</keyword>
<dbReference type="InterPro" id="IPR000719">
    <property type="entry name" value="Prot_kinase_dom"/>
</dbReference>
<dbReference type="SUPFAM" id="SSF56112">
    <property type="entry name" value="Protein kinase-like (PK-like)"/>
    <property type="match status" value="1"/>
</dbReference>
<dbReference type="EMBL" id="KZ308188">
    <property type="protein sequence ID" value="KAG8224235.1"/>
    <property type="molecule type" value="Genomic_DNA"/>
</dbReference>
<dbReference type="SMART" id="SM00220">
    <property type="entry name" value="S_TKc"/>
    <property type="match status" value="1"/>
</dbReference>
<evidence type="ECO:0000256" key="3">
    <source>
        <dbReference type="ARBA" id="ARBA00022527"/>
    </source>
</evidence>
<organism evidence="14 15">
    <name type="scientific">Ladona fulva</name>
    <name type="common">Scarce chaser dragonfly</name>
    <name type="synonym">Libellula fulva</name>
    <dbReference type="NCBI Taxonomy" id="123851"/>
    <lineage>
        <taxon>Eukaryota</taxon>
        <taxon>Metazoa</taxon>
        <taxon>Ecdysozoa</taxon>
        <taxon>Arthropoda</taxon>
        <taxon>Hexapoda</taxon>
        <taxon>Insecta</taxon>
        <taxon>Pterygota</taxon>
        <taxon>Palaeoptera</taxon>
        <taxon>Odonata</taxon>
        <taxon>Epiprocta</taxon>
        <taxon>Anisoptera</taxon>
        <taxon>Libelluloidea</taxon>
        <taxon>Libellulidae</taxon>
        <taxon>Ladona</taxon>
    </lineage>
</organism>
<evidence type="ECO:0000313" key="15">
    <source>
        <dbReference type="Proteomes" id="UP000792457"/>
    </source>
</evidence>
<dbReference type="InterPro" id="IPR051131">
    <property type="entry name" value="NEK_Ser/Thr_kinase_NIMA"/>
</dbReference>
<gene>
    <name evidence="14" type="ORF">J437_LFUL002691</name>
</gene>
<evidence type="ECO:0000256" key="6">
    <source>
        <dbReference type="ARBA" id="ARBA00022741"/>
    </source>
</evidence>